<proteinExistence type="predicted"/>
<gene>
    <name evidence="5" type="ORF">DLM65_13735</name>
    <name evidence="4" type="ORF">JF886_06285</name>
</gene>
<accession>A0A934JSZ7</accession>
<comment type="caution">
    <text evidence="5">The sequence shown here is derived from an EMBL/GenBank/DDBJ whole genome shotgun (WGS) entry which is preliminary data.</text>
</comment>
<dbReference type="RefSeq" id="WP_337310681.1">
    <property type="nucleotide sequence ID" value="NZ_JAEKNS010000069.1"/>
</dbReference>
<evidence type="ECO:0000313" key="7">
    <source>
        <dbReference type="Proteomes" id="UP000606991"/>
    </source>
</evidence>
<dbReference type="GO" id="GO:0005886">
    <property type="term" value="C:plasma membrane"/>
    <property type="evidence" value="ECO:0007669"/>
    <property type="project" value="TreeGrafter"/>
</dbReference>
<sequence>MYRFLRGVMRFLVAVVLPGRVHVDGLENVPRQGGALLVGNHVGTIDPPLTGALIPRLDVHYMAKSEAFEKARVRWIFRGFNAFPVVRGSADRAALRHTLDLLRDGHIVLVYPEGSRSPDAHLRDPQAGVGFLARHGGVPVIPVAVWGTEQVIAPGRTRIHRAPVHVRYGRPVALPTSEGSARHDNRAIAAAIMDAISAMLPPRYRTAEQEAPASTPAA</sequence>
<dbReference type="GO" id="GO:0003841">
    <property type="term" value="F:1-acylglycerol-3-phosphate O-acyltransferase activity"/>
    <property type="evidence" value="ECO:0007669"/>
    <property type="project" value="TreeGrafter"/>
</dbReference>
<organism evidence="5 6">
    <name type="scientific">Candidatus Aeolococcus gillhamiae</name>
    <dbReference type="NCBI Taxonomy" id="3127015"/>
    <lineage>
        <taxon>Bacteria</taxon>
        <taxon>Bacillati</taxon>
        <taxon>Candidatus Dormiibacterota</taxon>
        <taxon>Candidatus Dormibacteria</taxon>
        <taxon>Candidatus Aeolococcales</taxon>
        <taxon>Candidatus Aeolococcaceae</taxon>
        <taxon>Candidatus Aeolococcus</taxon>
    </lineage>
</organism>
<dbReference type="Proteomes" id="UP000248724">
    <property type="component" value="Unassembled WGS sequence"/>
</dbReference>
<feature type="domain" description="Phospholipid/glycerol acyltransferase" evidence="3">
    <location>
        <begin position="35"/>
        <end position="148"/>
    </location>
</feature>
<keyword evidence="1" id="KW-0808">Transferase</keyword>
<dbReference type="GO" id="GO:0006654">
    <property type="term" value="P:phosphatidic acid biosynthetic process"/>
    <property type="evidence" value="ECO:0007669"/>
    <property type="project" value="TreeGrafter"/>
</dbReference>
<evidence type="ECO:0000313" key="6">
    <source>
        <dbReference type="Proteomes" id="UP000248724"/>
    </source>
</evidence>
<dbReference type="SUPFAM" id="SSF69593">
    <property type="entry name" value="Glycerol-3-phosphate (1)-acyltransferase"/>
    <property type="match status" value="1"/>
</dbReference>
<evidence type="ECO:0000313" key="4">
    <source>
        <dbReference type="EMBL" id="MBJ7594462.1"/>
    </source>
</evidence>
<dbReference type="Proteomes" id="UP000606991">
    <property type="component" value="Unassembled WGS sequence"/>
</dbReference>
<dbReference type="EMBL" id="QHBU01000268">
    <property type="protein sequence ID" value="PZR78132.1"/>
    <property type="molecule type" value="Genomic_DNA"/>
</dbReference>
<dbReference type="CDD" id="cd07989">
    <property type="entry name" value="LPLAT_AGPAT-like"/>
    <property type="match status" value="1"/>
</dbReference>
<reference evidence="4 7" key="3">
    <citation type="submission" date="2020-10" db="EMBL/GenBank/DDBJ databases">
        <title>Ca. Dormibacterota MAGs.</title>
        <authorList>
            <person name="Montgomery K."/>
        </authorList>
    </citation>
    <scope>NUCLEOTIDE SEQUENCE [LARGE SCALE GENOMIC DNA]</scope>
    <source>
        <strain evidence="4">SC8812_S17_18</strain>
    </source>
</reference>
<dbReference type="Pfam" id="PF01553">
    <property type="entry name" value="Acyltransferase"/>
    <property type="match status" value="1"/>
</dbReference>
<dbReference type="PANTHER" id="PTHR10434">
    <property type="entry name" value="1-ACYL-SN-GLYCEROL-3-PHOSPHATE ACYLTRANSFERASE"/>
    <property type="match status" value="1"/>
</dbReference>
<dbReference type="EMBL" id="JAEKNS010000069">
    <property type="protein sequence ID" value="MBJ7594462.1"/>
    <property type="molecule type" value="Genomic_DNA"/>
</dbReference>
<protein>
    <submittedName>
        <fullName evidence="5">1-acyl-sn-glycerol-3-phosphate acyltransferase</fullName>
    </submittedName>
</protein>
<name>A0A2W5YYU3_9BACT</name>
<reference evidence="5" key="2">
    <citation type="submission" date="2018-05" db="EMBL/GenBank/DDBJ databases">
        <authorList>
            <person name="Ferrari B."/>
        </authorList>
    </citation>
    <scope>NUCLEOTIDE SEQUENCE</scope>
    <source>
        <strain evidence="5">RRmetagenome_bin12</strain>
    </source>
</reference>
<evidence type="ECO:0000259" key="3">
    <source>
        <dbReference type="SMART" id="SM00563"/>
    </source>
</evidence>
<keyword evidence="2 5" id="KW-0012">Acyltransferase</keyword>
<dbReference type="PANTHER" id="PTHR10434:SF11">
    <property type="entry name" value="1-ACYL-SN-GLYCEROL-3-PHOSPHATE ACYLTRANSFERASE"/>
    <property type="match status" value="1"/>
</dbReference>
<reference evidence="5 6" key="1">
    <citation type="journal article" date="2017" name="Nature">
        <title>Atmospheric trace gases support primary production in Antarctic desert surface soil.</title>
        <authorList>
            <person name="Ji M."/>
            <person name="Greening C."/>
            <person name="Vanwonterghem I."/>
            <person name="Carere C.R."/>
            <person name="Bay S.K."/>
            <person name="Steen J.A."/>
            <person name="Montgomery K."/>
            <person name="Lines T."/>
            <person name="Beardall J."/>
            <person name="van Dorst J."/>
            <person name="Snape I."/>
            <person name="Stott M.B."/>
            <person name="Hugenholtz P."/>
            <person name="Ferrari B.C."/>
        </authorList>
    </citation>
    <scope>NUCLEOTIDE SEQUENCE [LARGE SCALE GENOMIC DNA]</scope>
    <source>
        <strain evidence="5">RRmetagenome_bin12</strain>
    </source>
</reference>
<evidence type="ECO:0000256" key="1">
    <source>
        <dbReference type="ARBA" id="ARBA00022679"/>
    </source>
</evidence>
<dbReference type="SMART" id="SM00563">
    <property type="entry name" value="PlsC"/>
    <property type="match status" value="1"/>
</dbReference>
<dbReference type="InterPro" id="IPR002123">
    <property type="entry name" value="Plipid/glycerol_acylTrfase"/>
</dbReference>
<accession>A0A2W5YYU3</accession>
<evidence type="ECO:0000256" key="2">
    <source>
        <dbReference type="ARBA" id="ARBA00023315"/>
    </source>
</evidence>
<evidence type="ECO:0000313" key="5">
    <source>
        <dbReference type="EMBL" id="PZR78132.1"/>
    </source>
</evidence>
<dbReference type="AlphaFoldDB" id="A0A2W5YYU3"/>